<dbReference type="Gene3D" id="3.40.50.720">
    <property type="entry name" value="NAD(P)-binding Rossmann-like Domain"/>
    <property type="match status" value="2"/>
</dbReference>
<dbReference type="InterPro" id="IPR014027">
    <property type="entry name" value="UDP-Glc/GDP-Man_DH_C"/>
</dbReference>
<reference evidence="7" key="1">
    <citation type="journal article" date="2016" name="Genome Announc.">
        <title>Complete Genome Sequence of Brachyspira hyodysenteriae Type Strain B78 (ATCC 27164).</title>
        <authorList>
            <person name="Mirajkar N.S."/>
            <person name="Johnson T.J."/>
            <person name="Gebhart C.J."/>
        </authorList>
    </citation>
    <scope>NUCLEOTIDE SEQUENCE [LARGE SCALE GENOMIC DNA]</scope>
    <source>
        <strain evidence="7">B78</strain>
    </source>
</reference>
<comment type="similarity">
    <text evidence="1 4">Belongs to the UDP-glucose/GDP-mannose dehydrogenase family.</text>
</comment>
<dbReference type="InterPro" id="IPR008927">
    <property type="entry name" value="6-PGluconate_DH-like_C_sf"/>
</dbReference>
<evidence type="ECO:0000256" key="1">
    <source>
        <dbReference type="ARBA" id="ARBA00006601"/>
    </source>
</evidence>
<dbReference type="Pfam" id="PF00984">
    <property type="entry name" value="UDPG_MGDP_dh"/>
    <property type="match status" value="1"/>
</dbReference>
<dbReference type="PIRSF" id="PIRSF500136">
    <property type="entry name" value="UDP_ManNAc_DH"/>
    <property type="match status" value="1"/>
</dbReference>
<dbReference type="GO" id="GO:0000271">
    <property type="term" value="P:polysaccharide biosynthetic process"/>
    <property type="evidence" value="ECO:0007669"/>
    <property type="project" value="InterPro"/>
</dbReference>
<name>A0A3B6W1I7_BRAHO</name>
<evidence type="ECO:0000256" key="2">
    <source>
        <dbReference type="ARBA" id="ARBA00023002"/>
    </source>
</evidence>
<dbReference type="SUPFAM" id="SSF51735">
    <property type="entry name" value="NAD(P)-binding Rossmann-fold domains"/>
    <property type="match status" value="1"/>
</dbReference>
<dbReference type="InterPro" id="IPR036291">
    <property type="entry name" value="NAD(P)-bd_dom_sf"/>
</dbReference>
<reference evidence="7" key="2">
    <citation type="journal article" date="2017" name="Genome Announc.">
        <title>Correction for Mirajkar et al., Complete Genome Sequence of Brachyspira hyodysenteriae Type Strain B78 (ATCC 27164).</title>
        <authorList>
            <person name="Mirajkar N.S."/>
            <person name="Johnson T.J."/>
            <person name="Gebhart C.J."/>
        </authorList>
    </citation>
    <scope>NUCLEOTIDE SEQUENCE [LARGE SCALE GENOMIC DNA]</scope>
    <source>
        <strain evidence="7">B78</strain>
    </source>
</reference>
<dbReference type="NCBIfam" id="TIGR03026">
    <property type="entry name" value="NDP-sugDHase"/>
    <property type="match status" value="1"/>
</dbReference>
<dbReference type="SMART" id="SM00984">
    <property type="entry name" value="UDPG_MGDP_dh_C"/>
    <property type="match status" value="1"/>
</dbReference>
<organism evidence="6 7">
    <name type="scientific">Brachyspira hyodysenteriae ATCC 27164</name>
    <dbReference type="NCBI Taxonomy" id="1266923"/>
    <lineage>
        <taxon>Bacteria</taxon>
        <taxon>Pseudomonadati</taxon>
        <taxon>Spirochaetota</taxon>
        <taxon>Spirochaetia</taxon>
        <taxon>Brachyspirales</taxon>
        <taxon>Brachyspiraceae</taxon>
        <taxon>Brachyspira</taxon>
    </lineage>
</organism>
<dbReference type="RefSeq" id="WP_020064985.1">
    <property type="nucleotide sequence ID" value="NZ_CP015910.2"/>
</dbReference>
<dbReference type="GO" id="GO:0051287">
    <property type="term" value="F:NAD binding"/>
    <property type="evidence" value="ECO:0007669"/>
    <property type="project" value="InterPro"/>
</dbReference>
<keyword evidence="3" id="KW-0520">NAD</keyword>
<sequence length="393" mass="44624">MYDVSVIGGLGHVGLPLSIALANEGKKVCIYDINEKVYNDVINGIIPFYEENMEDMLKKVLKDRTLSLSLKPDVIKDSKIVIIIVGTPVDEHLNPTFSNIKRMIDELVPYINNDQLIILRSTVYPGISSKIRDWFLEHNLTPDIAFCPERILEGKAMEELYNLPQIISSFTDKGLERARELFSLLTKDIIVLEPMEAEVTKLFTNVWRYIKFSVSNQFYMIANDYGLDFYKIYDAMTFNYPRTKDFPKAGFAAGPCLFKDSMQLGAFNNGNFYLGHTAMLINEGLPNYIVKSLSLKHNLKELTVGILGMAFKSESDDIRESLSYKLKKILSISSKKVLCSDPYVKDNDLISLEEIIEKSDIFIIGAPHKIYKDIKTDKKIVDVWNLLGNGGII</sequence>
<dbReference type="Pfam" id="PF03720">
    <property type="entry name" value="UDPG_MGDP_dh_C"/>
    <property type="match status" value="1"/>
</dbReference>
<dbReference type="Proteomes" id="UP000092328">
    <property type="component" value="Chromosome"/>
</dbReference>
<dbReference type="PANTHER" id="PTHR43491">
    <property type="entry name" value="UDP-N-ACETYL-D-MANNOSAMINE DEHYDROGENASE"/>
    <property type="match status" value="1"/>
</dbReference>
<proteinExistence type="inferred from homology"/>
<dbReference type="OrthoDB" id="9803238at2"/>
<gene>
    <name evidence="6" type="ORF">BHYOB78_07590</name>
</gene>
<dbReference type="EMBL" id="CP015910">
    <property type="protein sequence ID" value="ANN63730.1"/>
    <property type="molecule type" value="Genomic_DNA"/>
</dbReference>
<keyword evidence="2" id="KW-0560">Oxidoreductase</keyword>
<dbReference type="PANTHER" id="PTHR43491:SF2">
    <property type="entry name" value="UDP-N-ACETYL-D-MANNOSAMINE DEHYDROGENASE"/>
    <property type="match status" value="1"/>
</dbReference>
<dbReference type="AlphaFoldDB" id="A0A3B6W1I7"/>
<dbReference type="SUPFAM" id="SSF48179">
    <property type="entry name" value="6-phosphogluconate dehydrogenase C-terminal domain-like"/>
    <property type="match status" value="1"/>
</dbReference>
<evidence type="ECO:0000256" key="4">
    <source>
        <dbReference type="PIRNR" id="PIRNR000124"/>
    </source>
</evidence>
<dbReference type="InterPro" id="IPR017476">
    <property type="entry name" value="UDP-Glc/GDP-Man"/>
</dbReference>
<dbReference type="InterPro" id="IPR028359">
    <property type="entry name" value="UDP_ManNAc/GlcNAc_DH"/>
</dbReference>
<dbReference type="Pfam" id="PF03721">
    <property type="entry name" value="UDPG_MGDP_dh_N"/>
    <property type="match status" value="1"/>
</dbReference>
<accession>A0A3B6W1I7</accession>
<dbReference type="SUPFAM" id="SSF52413">
    <property type="entry name" value="UDP-glucose/GDP-mannose dehydrogenase C-terminal domain"/>
    <property type="match status" value="1"/>
</dbReference>
<protein>
    <submittedName>
        <fullName evidence="6">Nucleotide sugar dehydrogenase</fullName>
    </submittedName>
</protein>
<dbReference type="KEGG" id="bhd:BHYOB78_07590"/>
<evidence type="ECO:0000313" key="7">
    <source>
        <dbReference type="Proteomes" id="UP000092328"/>
    </source>
</evidence>
<dbReference type="InterPro" id="IPR036220">
    <property type="entry name" value="UDP-Glc/GDP-Man_DH_C_sf"/>
</dbReference>
<evidence type="ECO:0000259" key="5">
    <source>
        <dbReference type="SMART" id="SM00984"/>
    </source>
</evidence>
<dbReference type="PIRSF" id="PIRSF000124">
    <property type="entry name" value="UDPglc_GDPman_dh"/>
    <property type="match status" value="1"/>
</dbReference>
<feature type="domain" description="UDP-glucose/GDP-mannose dehydrogenase C-terminal" evidence="5">
    <location>
        <begin position="305"/>
        <end position="389"/>
    </location>
</feature>
<dbReference type="GO" id="GO:0016628">
    <property type="term" value="F:oxidoreductase activity, acting on the CH-CH group of donors, NAD or NADP as acceptor"/>
    <property type="evidence" value="ECO:0007669"/>
    <property type="project" value="InterPro"/>
</dbReference>
<keyword evidence="7" id="KW-1185">Reference proteome</keyword>
<dbReference type="InterPro" id="IPR001732">
    <property type="entry name" value="UDP-Glc/GDP-Man_DH_N"/>
</dbReference>
<evidence type="ECO:0000256" key="3">
    <source>
        <dbReference type="ARBA" id="ARBA00023027"/>
    </source>
</evidence>
<dbReference type="GO" id="GO:0016616">
    <property type="term" value="F:oxidoreductase activity, acting on the CH-OH group of donors, NAD or NADP as acceptor"/>
    <property type="evidence" value="ECO:0007669"/>
    <property type="project" value="InterPro"/>
</dbReference>
<evidence type="ECO:0000313" key="6">
    <source>
        <dbReference type="EMBL" id="ANN63730.1"/>
    </source>
</evidence>
<dbReference type="InterPro" id="IPR014026">
    <property type="entry name" value="UDP-Glc/GDP-Man_DH_dimer"/>
</dbReference>